<proteinExistence type="predicted"/>
<name>A0A399SL71_9BACT</name>
<reference evidence="3" key="1">
    <citation type="submission" date="2018-08" db="EMBL/GenBank/DDBJ databases">
        <title>Mucilaginibacter sp. MYSH2.</title>
        <authorList>
            <person name="Seo T."/>
        </authorList>
    </citation>
    <scope>NUCLEOTIDE SEQUENCE [LARGE SCALE GENOMIC DNA]</scope>
    <source>
        <strain evidence="3">KIRAN</strain>
    </source>
</reference>
<comment type="caution">
    <text evidence="2">The sequence shown here is derived from an EMBL/GenBank/DDBJ whole genome shotgun (WGS) entry which is preliminary data.</text>
</comment>
<evidence type="ECO:0000256" key="1">
    <source>
        <dbReference type="SAM" id="Coils"/>
    </source>
</evidence>
<protein>
    <recommendedName>
        <fullName evidence="4">Polysaccharide chain length determinant N-terminal domain-containing protein</fullName>
    </recommendedName>
</protein>
<dbReference type="Proteomes" id="UP000266005">
    <property type="component" value="Unassembled WGS sequence"/>
</dbReference>
<dbReference type="GO" id="GO:0004713">
    <property type="term" value="F:protein tyrosine kinase activity"/>
    <property type="evidence" value="ECO:0007669"/>
    <property type="project" value="TreeGrafter"/>
</dbReference>
<dbReference type="PANTHER" id="PTHR32309">
    <property type="entry name" value="TYROSINE-PROTEIN KINASE"/>
    <property type="match status" value="1"/>
</dbReference>
<evidence type="ECO:0000313" key="3">
    <source>
        <dbReference type="Proteomes" id="UP000266005"/>
    </source>
</evidence>
<gene>
    <name evidence="2" type="ORF">D1627_01280</name>
</gene>
<sequence>MTFLRLLRILLANRRLLVLLPLAMAVTVFLLTRDGKKSYVARTMIYTGLASGYTLESGGDSRIDYFSVNNAFDNLINMIKARSTLEETGVRLLAEHLMMPAPDPYVCSEATLVQLNERMTTPWQEQLRKKSVAETEKELYRVLERQDKRLLEIIHGEELPYSLKGIQANLKVERQGSSDMVMIAYTAEDPAVAKRTVELLCQVFMHRYKDIKVGETGSVVAYFEEQLKFSLDRLNKVEADLKSFSSDNRIINFYEQSKIIASQERDINLAIEEEKSSLVGLEAALQDLEKKLSSRTGIATQSSLINKKRLQLTELQSQLTMLQMNQNLEANLSDVSRLNGRITGLEQELRADVADLYGRSFSTQGVPTDDLFNRWMDALISFDKSRAKVEVLSDIREEYVKQYDIFAPLGSGLNKLERQVGVAEREYLENLHSLNMSRLREQNLQLSTNLKMVDQPAFPTEPEPSKRLVLVIAAFMGGVVLSLGYVLGKELLDTSVRSPQRATTLTGLPFAGASAHQEQKDRRVHLDLVEDKLLNQLISTLQTTTKAIPHGETICCILFSLHASEGKSSVGEKLVAGLQQIGERAHLLVPEADQARQTSLVSTYKQRQSINKPVKALDDVISVSIAPNNYTYLFLEIPAVADHVLPLELIQQAQLSLLVLDADRRWGNADKFSLGRYLDVAKHPAHVVLNKVQTEFLYDIIGEIPKKRSWLRRIIKEKLTR</sequence>
<dbReference type="GO" id="GO:0005886">
    <property type="term" value="C:plasma membrane"/>
    <property type="evidence" value="ECO:0007669"/>
    <property type="project" value="TreeGrafter"/>
</dbReference>
<keyword evidence="1" id="KW-0175">Coiled coil</keyword>
<dbReference type="RefSeq" id="WP_119430408.1">
    <property type="nucleotide sequence ID" value="NZ_QWGE01000001.1"/>
</dbReference>
<feature type="coiled-coil region" evidence="1">
    <location>
        <begin position="271"/>
        <end position="325"/>
    </location>
</feature>
<dbReference type="PANTHER" id="PTHR32309:SF13">
    <property type="entry name" value="FERRIC ENTEROBACTIN TRANSPORT PROTEIN FEPE"/>
    <property type="match status" value="1"/>
</dbReference>
<keyword evidence="3" id="KW-1185">Reference proteome</keyword>
<dbReference type="EMBL" id="QWGE01000001">
    <property type="protein sequence ID" value="RIJ42525.1"/>
    <property type="molecule type" value="Genomic_DNA"/>
</dbReference>
<organism evidence="2 3">
    <name type="scientific">Pontibacter oryzae</name>
    <dbReference type="NCBI Taxonomy" id="2304593"/>
    <lineage>
        <taxon>Bacteria</taxon>
        <taxon>Pseudomonadati</taxon>
        <taxon>Bacteroidota</taxon>
        <taxon>Cytophagia</taxon>
        <taxon>Cytophagales</taxon>
        <taxon>Hymenobacteraceae</taxon>
        <taxon>Pontibacter</taxon>
    </lineage>
</organism>
<dbReference type="OrthoDB" id="781284at2"/>
<evidence type="ECO:0000313" key="2">
    <source>
        <dbReference type="EMBL" id="RIJ42525.1"/>
    </source>
</evidence>
<accession>A0A399SL71</accession>
<dbReference type="AlphaFoldDB" id="A0A399SL71"/>
<dbReference type="InterPro" id="IPR050445">
    <property type="entry name" value="Bact_polysacc_biosynth/exp"/>
</dbReference>
<evidence type="ECO:0008006" key="4">
    <source>
        <dbReference type="Google" id="ProtNLM"/>
    </source>
</evidence>